<proteinExistence type="predicted"/>
<dbReference type="AlphaFoldDB" id="A0A0J0XVK6"/>
<dbReference type="InterPro" id="IPR006439">
    <property type="entry name" value="HAD-SF_hydro_IA"/>
</dbReference>
<organism evidence="2 3">
    <name type="scientific">Cutaneotrichosporon oleaginosum</name>
    <dbReference type="NCBI Taxonomy" id="879819"/>
    <lineage>
        <taxon>Eukaryota</taxon>
        <taxon>Fungi</taxon>
        <taxon>Dikarya</taxon>
        <taxon>Basidiomycota</taxon>
        <taxon>Agaricomycotina</taxon>
        <taxon>Tremellomycetes</taxon>
        <taxon>Trichosporonales</taxon>
        <taxon>Trichosporonaceae</taxon>
        <taxon>Cutaneotrichosporon</taxon>
    </lineage>
</organism>
<dbReference type="InterPro" id="IPR051540">
    <property type="entry name" value="S-2-haloacid_dehalogenase"/>
</dbReference>
<dbReference type="InterPro" id="IPR036412">
    <property type="entry name" value="HAD-like_sf"/>
</dbReference>
<dbReference type="PRINTS" id="PR00413">
    <property type="entry name" value="HADHALOGNASE"/>
</dbReference>
<reference evidence="2 3" key="1">
    <citation type="submission" date="2015-03" db="EMBL/GenBank/DDBJ databases">
        <title>Genomics and transcriptomics of the oil-accumulating basidiomycete yeast T. oleaginosus allow insights into substrate utilization and the diverse evolutionary trajectories of mating systems in fungi.</title>
        <authorList>
            <consortium name="DOE Joint Genome Institute"/>
            <person name="Kourist R."/>
            <person name="Kracht O."/>
            <person name="Bracharz F."/>
            <person name="Lipzen A."/>
            <person name="Nolan M."/>
            <person name="Ohm R."/>
            <person name="Grigoriev I."/>
            <person name="Sun S."/>
            <person name="Heitman J."/>
            <person name="Bruck T."/>
            <person name="Nowrousian M."/>
        </authorList>
    </citation>
    <scope>NUCLEOTIDE SEQUENCE [LARGE SCALE GENOMIC DNA]</scope>
    <source>
        <strain evidence="2 3">IBC0246</strain>
    </source>
</reference>
<dbReference type="EMBL" id="KQ087183">
    <property type="protein sequence ID" value="KLT45078.1"/>
    <property type="molecule type" value="Genomic_DNA"/>
</dbReference>
<dbReference type="PANTHER" id="PTHR43316">
    <property type="entry name" value="HYDROLASE, HALOACID DELAHOGENASE-RELATED"/>
    <property type="match status" value="1"/>
</dbReference>
<dbReference type="Gene3D" id="1.10.150.750">
    <property type="match status" value="1"/>
</dbReference>
<gene>
    <name evidence="2" type="ORF">CC85DRAFT_282983</name>
</gene>
<sequence length="246" mass="27195">MASQDISALKNYKALLFDCYGTLIDWERGLLATPQIRGLLAQDGAPDEQGLLAAFSPNEVRVQAATPGIVYDEVLTQAFKDTAHDLGLSATDADAKAFGDSVPSWPAFPDSADALKRLSDMGLKLIIHSNVHNAGFAASRKKLEKGYEFDQVFTAENIGSYKPDHRNFEYSIRRLKELYGIERDEILVTANSKLHDHEPGHIAGLKGAWISRPGANMGVKKFDHIVPDWEFPTMMDFADAMEKARV</sequence>
<keyword evidence="3" id="KW-1185">Reference proteome</keyword>
<dbReference type="OrthoDB" id="20198at2759"/>
<dbReference type="InterPro" id="IPR023214">
    <property type="entry name" value="HAD_sf"/>
</dbReference>
<dbReference type="Proteomes" id="UP000053611">
    <property type="component" value="Unassembled WGS sequence"/>
</dbReference>
<dbReference type="PANTHER" id="PTHR43316:SF9">
    <property type="entry name" value="ACID DEHALOGENASE, PUTATIVE (AFU_ORTHOLOGUE AFUA_6G14460)-RELATED"/>
    <property type="match status" value="1"/>
</dbReference>
<evidence type="ECO:0000256" key="1">
    <source>
        <dbReference type="ARBA" id="ARBA00022801"/>
    </source>
</evidence>
<accession>A0A0J0XVK6</accession>
<dbReference type="GeneID" id="28982780"/>
<dbReference type="NCBIfam" id="TIGR01493">
    <property type="entry name" value="HAD-SF-IA-v2"/>
    <property type="match status" value="1"/>
</dbReference>
<evidence type="ECO:0000313" key="2">
    <source>
        <dbReference type="EMBL" id="KLT45078.1"/>
    </source>
</evidence>
<dbReference type="Gene3D" id="3.40.50.1000">
    <property type="entry name" value="HAD superfamily/HAD-like"/>
    <property type="match status" value="1"/>
</dbReference>
<evidence type="ECO:0000313" key="3">
    <source>
        <dbReference type="Proteomes" id="UP000053611"/>
    </source>
</evidence>
<dbReference type="Pfam" id="PF00702">
    <property type="entry name" value="Hydrolase"/>
    <property type="match status" value="1"/>
</dbReference>
<dbReference type="SUPFAM" id="SSF56784">
    <property type="entry name" value="HAD-like"/>
    <property type="match status" value="1"/>
</dbReference>
<dbReference type="GO" id="GO:0016791">
    <property type="term" value="F:phosphatase activity"/>
    <property type="evidence" value="ECO:0007669"/>
    <property type="project" value="UniProtKB-ARBA"/>
</dbReference>
<name>A0A0J0XVK6_9TREE</name>
<dbReference type="RefSeq" id="XP_018281569.1">
    <property type="nucleotide sequence ID" value="XM_018422177.1"/>
</dbReference>
<protein>
    <submittedName>
        <fullName evidence="2">HAD-like protein</fullName>
    </submittedName>
</protein>
<keyword evidence="1" id="KW-0378">Hydrolase</keyword>